<dbReference type="GO" id="GO:0036064">
    <property type="term" value="C:ciliary basal body"/>
    <property type="evidence" value="ECO:0007669"/>
    <property type="project" value="TreeGrafter"/>
</dbReference>
<name>A0A0N5A3K1_PARTI</name>
<reference evidence="3" key="1">
    <citation type="submission" date="2017-02" db="UniProtKB">
        <authorList>
            <consortium name="WormBaseParasite"/>
        </authorList>
    </citation>
    <scope>IDENTIFICATION</scope>
</reference>
<feature type="domain" description="Ciliary BBSome complex subunit 2 N-terminal" evidence="1">
    <location>
        <begin position="48"/>
        <end position="117"/>
    </location>
</feature>
<sequence>MPTTQLTAVFDFRLFHHTIWKCAVAGKFLNDNKERLSIVTPENKIVLQDETNAIHNITAKINCIKQLRIKDPNNEEDKGYDVLLIGTIENLICYDIYQNKTLFIKEMPEGVTCIEVGLP</sequence>
<dbReference type="Pfam" id="PF14781">
    <property type="entry name" value="BBS2_N"/>
    <property type="match status" value="1"/>
</dbReference>
<proteinExistence type="predicted"/>
<evidence type="ECO:0000313" key="3">
    <source>
        <dbReference type="WBParaSite" id="PTRK_0001620600.1"/>
    </source>
</evidence>
<dbReference type="WBParaSite" id="PTRK_0001620600.1">
    <property type="protein sequence ID" value="PTRK_0001620600.1"/>
    <property type="gene ID" value="PTRK_0001620600"/>
</dbReference>
<dbReference type="GO" id="GO:0043005">
    <property type="term" value="C:neuron projection"/>
    <property type="evidence" value="ECO:0007669"/>
    <property type="project" value="TreeGrafter"/>
</dbReference>
<accession>A0A0N5A3K1</accession>
<protein>
    <submittedName>
        <fullName evidence="3">BBS2_N domain-containing protein</fullName>
    </submittedName>
</protein>
<dbReference type="Proteomes" id="UP000038045">
    <property type="component" value="Unplaced"/>
</dbReference>
<dbReference type="GO" id="GO:0016020">
    <property type="term" value="C:membrane"/>
    <property type="evidence" value="ECO:0007669"/>
    <property type="project" value="TreeGrafter"/>
</dbReference>
<dbReference type="InterPro" id="IPR029430">
    <property type="entry name" value="BBS2_N"/>
</dbReference>
<dbReference type="PANTHER" id="PTHR32465:SF0">
    <property type="entry name" value="BARDET-BIEDL SYNDROME 2 PROTEIN"/>
    <property type="match status" value="1"/>
</dbReference>
<keyword evidence="2" id="KW-1185">Reference proteome</keyword>
<dbReference type="STRING" id="131310.A0A0N5A3K1"/>
<organism evidence="2 3">
    <name type="scientific">Parastrongyloides trichosuri</name>
    <name type="common">Possum-specific nematode worm</name>
    <dbReference type="NCBI Taxonomy" id="131310"/>
    <lineage>
        <taxon>Eukaryota</taxon>
        <taxon>Metazoa</taxon>
        <taxon>Ecdysozoa</taxon>
        <taxon>Nematoda</taxon>
        <taxon>Chromadorea</taxon>
        <taxon>Rhabditida</taxon>
        <taxon>Tylenchina</taxon>
        <taxon>Panagrolaimomorpha</taxon>
        <taxon>Strongyloidoidea</taxon>
        <taxon>Strongyloididae</taxon>
        <taxon>Parastrongyloides</taxon>
    </lineage>
</organism>
<dbReference type="GO" id="GO:0031514">
    <property type="term" value="C:motile cilium"/>
    <property type="evidence" value="ECO:0007669"/>
    <property type="project" value="TreeGrafter"/>
</dbReference>
<dbReference type="GO" id="GO:0034464">
    <property type="term" value="C:BBSome"/>
    <property type="evidence" value="ECO:0007669"/>
    <property type="project" value="InterPro"/>
</dbReference>
<evidence type="ECO:0000313" key="2">
    <source>
        <dbReference type="Proteomes" id="UP000038045"/>
    </source>
</evidence>
<dbReference type="GO" id="GO:1905515">
    <property type="term" value="P:non-motile cilium assembly"/>
    <property type="evidence" value="ECO:0007669"/>
    <property type="project" value="InterPro"/>
</dbReference>
<dbReference type="AlphaFoldDB" id="A0A0N5A3K1"/>
<evidence type="ECO:0000259" key="1">
    <source>
        <dbReference type="Pfam" id="PF14781"/>
    </source>
</evidence>
<dbReference type="PANTHER" id="PTHR32465">
    <property type="entry name" value="BARDET-BIEDL SYNDROME 2 PROTEIN"/>
    <property type="match status" value="1"/>
</dbReference>
<dbReference type="InterPro" id="IPR016616">
    <property type="entry name" value="Bardet-Biedl_syndrome_2_prot"/>
</dbReference>